<dbReference type="Pfam" id="PF03551">
    <property type="entry name" value="PadR"/>
    <property type="match status" value="1"/>
</dbReference>
<dbReference type="InterPro" id="IPR036390">
    <property type="entry name" value="WH_DNA-bd_sf"/>
</dbReference>
<comment type="caution">
    <text evidence="3">The sequence shown here is derived from an EMBL/GenBank/DDBJ whole genome shotgun (WGS) entry which is preliminary data.</text>
</comment>
<dbReference type="EMBL" id="RCWJ01000001">
    <property type="protein sequence ID" value="RLQ86031.1"/>
    <property type="molecule type" value="Genomic_DNA"/>
</dbReference>
<dbReference type="Gene3D" id="1.10.10.10">
    <property type="entry name" value="Winged helix-like DNA-binding domain superfamily/Winged helix DNA-binding domain"/>
    <property type="match status" value="1"/>
</dbReference>
<dbReference type="InterPro" id="IPR036388">
    <property type="entry name" value="WH-like_DNA-bd_sf"/>
</dbReference>
<feature type="region of interest" description="Disordered" evidence="1">
    <location>
        <begin position="172"/>
        <end position="192"/>
    </location>
</feature>
<protein>
    <submittedName>
        <fullName evidence="3">PadR family transcriptional regulator</fullName>
    </submittedName>
</protein>
<dbReference type="OrthoDB" id="3186544at2"/>
<evidence type="ECO:0000313" key="4">
    <source>
        <dbReference type="Proteomes" id="UP000282460"/>
    </source>
</evidence>
<reference evidence="3 4" key="1">
    <citation type="submission" date="2018-10" db="EMBL/GenBank/DDBJ databases">
        <authorList>
            <person name="Li J."/>
        </authorList>
    </citation>
    <scope>NUCLEOTIDE SEQUENCE [LARGE SCALE GENOMIC DNA]</scope>
    <source>
        <strain evidence="3 4">ZD1-4</strain>
    </source>
</reference>
<accession>A0A3L7J993</accession>
<feature type="domain" description="Transcription regulator PadR N-terminal" evidence="2">
    <location>
        <begin position="7"/>
        <end position="77"/>
    </location>
</feature>
<evidence type="ECO:0000313" key="3">
    <source>
        <dbReference type="EMBL" id="RLQ86031.1"/>
    </source>
</evidence>
<evidence type="ECO:0000259" key="2">
    <source>
        <dbReference type="Pfam" id="PF03551"/>
    </source>
</evidence>
<dbReference type="RefSeq" id="WP_121658391.1">
    <property type="nucleotide sequence ID" value="NZ_BMEK01000001.1"/>
</dbReference>
<gene>
    <name evidence="3" type="ORF">D9V28_04095</name>
</gene>
<proteinExistence type="predicted"/>
<dbReference type="InterPro" id="IPR005149">
    <property type="entry name" value="Tscrpt_reg_PadR_N"/>
</dbReference>
<organism evidence="3 4">
    <name type="scientific">Mycetocola zhadangensis</name>
    <dbReference type="NCBI Taxonomy" id="1164595"/>
    <lineage>
        <taxon>Bacteria</taxon>
        <taxon>Bacillati</taxon>
        <taxon>Actinomycetota</taxon>
        <taxon>Actinomycetes</taxon>
        <taxon>Micrococcales</taxon>
        <taxon>Microbacteriaceae</taxon>
        <taxon>Mycetocola</taxon>
    </lineage>
</organism>
<name>A0A3L7J993_9MICO</name>
<dbReference type="SUPFAM" id="SSF46785">
    <property type="entry name" value="Winged helix' DNA-binding domain"/>
    <property type="match status" value="1"/>
</dbReference>
<dbReference type="Proteomes" id="UP000282460">
    <property type="component" value="Unassembled WGS sequence"/>
</dbReference>
<dbReference type="AlphaFoldDB" id="A0A3L7J993"/>
<sequence>MAVKDAILAILTLGSAYGLQLRDELITRAPHRAGLNVGQIYSTLDRLSKAGLIRSDDATDDNLPLYALTSAGRQAAEDWFGSPTPPDVRDWFDMADQVLVASSIPGAPWRAIVNGQIRSWTAITDAVASDPHDTSSSVQGALAVAAENHVAQAALTWLRETEARLTDVGDPAVPLRSIRPQRGRRPGTLSRP</sequence>
<keyword evidence="4" id="KW-1185">Reference proteome</keyword>
<evidence type="ECO:0000256" key="1">
    <source>
        <dbReference type="SAM" id="MobiDB-lite"/>
    </source>
</evidence>